<accession>A0A0F9A776</accession>
<protein>
    <recommendedName>
        <fullName evidence="3">SH3b domain-containing protein</fullName>
    </recommendedName>
</protein>
<proteinExistence type="predicted"/>
<reference evidence="4" key="1">
    <citation type="journal article" date="2015" name="Nature">
        <title>Complex archaea that bridge the gap between prokaryotes and eukaryotes.</title>
        <authorList>
            <person name="Spang A."/>
            <person name="Saw J.H."/>
            <person name="Jorgensen S.L."/>
            <person name="Zaremba-Niedzwiedzka K."/>
            <person name="Martijn J."/>
            <person name="Lind A.E."/>
            <person name="van Eijk R."/>
            <person name="Schleper C."/>
            <person name="Guy L."/>
            <person name="Ettema T.J."/>
        </authorList>
    </citation>
    <scope>NUCLEOTIDE SEQUENCE</scope>
</reference>
<keyword evidence="2" id="KW-0472">Membrane</keyword>
<evidence type="ECO:0000256" key="1">
    <source>
        <dbReference type="SAM" id="MobiDB-lite"/>
    </source>
</evidence>
<feature type="region of interest" description="Disordered" evidence="1">
    <location>
        <begin position="135"/>
        <end position="168"/>
    </location>
</feature>
<feature type="transmembrane region" description="Helical" evidence="2">
    <location>
        <begin position="21"/>
        <end position="43"/>
    </location>
</feature>
<dbReference type="EMBL" id="LAZR01059329">
    <property type="protein sequence ID" value="KKK68016.1"/>
    <property type="molecule type" value="Genomic_DNA"/>
</dbReference>
<keyword evidence="2" id="KW-1133">Transmembrane helix</keyword>
<dbReference type="PROSITE" id="PS51781">
    <property type="entry name" value="SH3B"/>
    <property type="match status" value="1"/>
</dbReference>
<keyword evidence="2" id="KW-0812">Transmembrane</keyword>
<dbReference type="InterPro" id="IPR003646">
    <property type="entry name" value="SH3-like_bac-type"/>
</dbReference>
<feature type="compositionally biased region" description="Basic and acidic residues" evidence="1">
    <location>
        <begin position="135"/>
        <end position="146"/>
    </location>
</feature>
<feature type="non-terminal residue" evidence="4">
    <location>
        <position position="168"/>
    </location>
</feature>
<feature type="domain" description="SH3b" evidence="3">
    <location>
        <begin position="59"/>
        <end position="133"/>
    </location>
</feature>
<gene>
    <name evidence="4" type="ORF">LCGC14_2948300</name>
</gene>
<evidence type="ECO:0000259" key="3">
    <source>
        <dbReference type="PROSITE" id="PS51781"/>
    </source>
</evidence>
<name>A0A0F9A776_9ZZZZ</name>
<dbReference type="AlphaFoldDB" id="A0A0F9A776"/>
<sequence>MFTLFQLGTIKITVDNFFFKNIYIMNKTLIPYFLFFLFISFPLHSQDISIIANGTFEKGDTGYVTGDYVRIRSGPSLEHRIIAKANKGAVIDVMERGEKVEPIKNMKNYWYRIKIEKTGLEGWMYGEFIKLKETQKKETQKKDEPPLKIQTPPPPEEISLMEIGSIPA</sequence>
<dbReference type="Gene3D" id="2.30.30.40">
    <property type="entry name" value="SH3 Domains"/>
    <property type="match status" value="1"/>
</dbReference>
<evidence type="ECO:0000313" key="4">
    <source>
        <dbReference type="EMBL" id="KKK68016.1"/>
    </source>
</evidence>
<organism evidence="4">
    <name type="scientific">marine sediment metagenome</name>
    <dbReference type="NCBI Taxonomy" id="412755"/>
    <lineage>
        <taxon>unclassified sequences</taxon>
        <taxon>metagenomes</taxon>
        <taxon>ecological metagenomes</taxon>
    </lineage>
</organism>
<comment type="caution">
    <text evidence="4">The sequence shown here is derived from an EMBL/GenBank/DDBJ whole genome shotgun (WGS) entry which is preliminary data.</text>
</comment>
<dbReference type="Pfam" id="PF08239">
    <property type="entry name" value="SH3_3"/>
    <property type="match status" value="1"/>
</dbReference>
<evidence type="ECO:0000256" key="2">
    <source>
        <dbReference type="SAM" id="Phobius"/>
    </source>
</evidence>